<dbReference type="InterPro" id="IPR008271">
    <property type="entry name" value="Ser/Thr_kinase_AS"/>
</dbReference>
<dbReference type="CDD" id="cd14081">
    <property type="entry name" value="STKc_BRSK1_2"/>
    <property type="match status" value="1"/>
</dbReference>
<dbReference type="Pfam" id="PF21115">
    <property type="entry name" value="UBA_BRSK"/>
    <property type="match status" value="1"/>
</dbReference>
<dbReference type="InterPro" id="IPR015940">
    <property type="entry name" value="UBA"/>
</dbReference>
<dbReference type="Gene3D" id="1.10.510.10">
    <property type="entry name" value="Transferase(Phosphotransferase) domain 1"/>
    <property type="match status" value="1"/>
</dbReference>
<evidence type="ECO:0000256" key="14">
    <source>
        <dbReference type="SAM" id="MobiDB-lite"/>
    </source>
</evidence>
<evidence type="ECO:0000259" key="15">
    <source>
        <dbReference type="PROSITE" id="PS50011"/>
    </source>
</evidence>
<evidence type="ECO:0000256" key="3">
    <source>
        <dbReference type="ARBA" id="ARBA00012513"/>
    </source>
</evidence>
<reference evidence="17 18" key="1">
    <citation type="submission" date="2014-07" db="EMBL/GenBank/DDBJ databases">
        <title>Genomic and transcriptomic analysis on Apis cerana provide comprehensive insights into honey bee biology.</title>
        <authorList>
            <person name="Diao Q."/>
            <person name="Sun L."/>
            <person name="Zheng H."/>
            <person name="Zheng H."/>
            <person name="Xu S."/>
            <person name="Wang S."/>
            <person name="Zeng Z."/>
            <person name="Hu F."/>
            <person name="Su S."/>
            <person name="Wu J."/>
        </authorList>
    </citation>
    <scope>NUCLEOTIDE SEQUENCE [LARGE SCALE GENOMIC DNA]</scope>
    <source>
        <tissue evidence="17">Pupae without intestine</tissue>
    </source>
</reference>
<keyword evidence="7" id="KW-0547">Nucleotide-binding</keyword>
<dbReference type="InterPro" id="IPR048622">
    <property type="entry name" value="BRSK1_2-like_UBA"/>
</dbReference>
<accession>A0A2A3EK76</accession>
<dbReference type="AlphaFoldDB" id="A0A2A3EK76"/>
<dbReference type="GO" id="GO:0005524">
    <property type="term" value="F:ATP binding"/>
    <property type="evidence" value="ECO:0007669"/>
    <property type="project" value="UniProtKB-KW"/>
</dbReference>
<dbReference type="Proteomes" id="UP000242457">
    <property type="component" value="Unassembled WGS sequence"/>
</dbReference>
<gene>
    <name evidence="17" type="ORF">APICC_09748</name>
</gene>
<dbReference type="GO" id="GO:0007399">
    <property type="term" value="P:nervous system development"/>
    <property type="evidence" value="ECO:0007669"/>
    <property type="project" value="UniProtKB-KW"/>
</dbReference>
<dbReference type="PROSITE" id="PS50011">
    <property type="entry name" value="PROTEIN_KINASE_DOM"/>
    <property type="match status" value="1"/>
</dbReference>
<dbReference type="InterPro" id="IPR011009">
    <property type="entry name" value="Kinase-like_dom_sf"/>
</dbReference>
<sequence length="674" mass="76028">MFTYHGSRLVKLGVHCVLGKKVAIKIINREKLSESVLMKVEREIAIMKLIDHPHVLGLSDVYENKKYLIPITYREVNIRLEKYECNVEIPLAHFRYLVLEHVSGGELFDYLVKKGRLTPKEARRFFRQIISALDFCHSHSICHRDLKPENLLLDEKNNIKIADFGMASLQPAGSMLETSCGSPHYACPEVIRGEKYDGRKADVWSCGVILYALLVGALPFDDDNLRKLLEKVKRGVFYIPHFVPPECQNLLKGMIEVDPDKRLTLAEINRHVWVTAAGKGELELELSMMDVVQTHVIPSVEAIDPDVLQAIASLGCFKERDKLIQELLSPNHNTEKVIYFLLLERKRRRPACEDELEVMRGGIRGSAGQLEADPPRKRVDTCRVNGSTALNLGEISHGSPLTPRRQSRLQDDKDATKKVHLTPDSSPELTKKSWFGSLMTTEKDETFTILVKGKVLASVKADLIHAFLSIAELSHSVSSPMSFKVEYKRGSTAPAMFQRQVRFQVDISAISKQPSEPLFAITFTLLSGNIRRFRRVCEHIQAQVCSRNVGINLGGQSRAAPPSPRASRKFTTEMSESSSCGSDTSERLFLSPHPATRQVVCFNKVVHHLPPPSPTYHYRDNYYIIIIFGNVIVLHGNQLPKVKIVYLLTIVSILTNCHKLSQITTYVSQYINSS</sequence>
<dbReference type="PROSITE" id="PS50030">
    <property type="entry name" value="UBA"/>
    <property type="match status" value="1"/>
</dbReference>
<dbReference type="STRING" id="94128.A0A2A3EK76"/>
<dbReference type="PANTHER" id="PTHR24346">
    <property type="entry name" value="MAP/MICROTUBULE AFFINITY-REGULATING KINASE"/>
    <property type="match status" value="1"/>
</dbReference>
<evidence type="ECO:0000256" key="13">
    <source>
        <dbReference type="ARBA" id="ARBA00048679"/>
    </source>
</evidence>
<keyword evidence="10" id="KW-0460">Magnesium</keyword>
<dbReference type="OrthoDB" id="504170at2759"/>
<organism evidence="17 18">
    <name type="scientific">Apis cerana cerana</name>
    <name type="common">Oriental honeybee</name>
    <dbReference type="NCBI Taxonomy" id="94128"/>
    <lineage>
        <taxon>Eukaryota</taxon>
        <taxon>Metazoa</taxon>
        <taxon>Ecdysozoa</taxon>
        <taxon>Arthropoda</taxon>
        <taxon>Hexapoda</taxon>
        <taxon>Insecta</taxon>
        <taxon>Pterygota</taxon>
        <taxon>Neoptera</taxon>
        <taxon>Endopterygota</taxon>
        <taxon>Hymenoptera</taxon>
        <taxon>Apocrita</taxon>
        <taxon>Aculeata</taxon>
        <taxon>Apoidea</taxon>
        <taxon>Anthophila</taxon>
        <taxon>Apidae</taxon>
        <taxon>Apis</taxon>
    </lineage>
</organism>
<keyword evidence="6" id="KW-0479">Metal-binding</keyword>
<keyword evidence="9" id="KW-0067">ATP-binding</keyword>
<feature type="domain" description="Protein kinase" evidence="15">
    <location>
        <begin position="1"/>
        <end position="274"/>
    </location>
</feature>
<evidence type="ECO:0000256" key="8">
    <source>
        <dbReference type="ARBA" id="ARBA00022777"/>
    </source>
</evidence>
<keyword evidence="4" id="KW-0723">Serine/threonine-protein kinase</keyword>
<evidence type="ECO:0000256" key="10">
    <source>
        <dbReference type="ARBA" id="ARBA00022842"/>
    </source>
</evidence>
<evidence type="ECO:0000256" key="7">
    <source>
        <dbReference type="ARBA" id="ARBA00022741"/>
    </source>
</evidence>
<comment type="cofactor">
    <cofactor evidence="1">
        <name>Mg(2+)</name>
        <dbReference type="ChEBI" id="CHEBI:18420"/>
    </cofactor>
</comment>
<dbReference type="PANTHER" id="PTHR24346:SF36">
    <property type="entry name" value="SERINE_THREONINE-PROTEIN KINASE BRSK1 ISOFORM X1-RELATED"/>
    <property type="match status" value="1"/>
</dbReference>
<name>A0A2A3EK76_APICC</name>
<comment type="similarity">
    <text evidence="2">Belongs to the protein kinase superfamily. CAMK Ser/Thr protein kinase family. SNF1 subfamily.</text>
</comment>
<dbReference type="SUPFAM" id="SSF56112">
    <property type="entry name" value="Protein kinase-like (PK-like)"/>
    <property type="match status" value="1"/>
</dbReference>
<dbReference type="InterPro" id="IPR000719">
    <property type="entry name" value="Prot_kinase_dom"/>
</dbReference>
<evidence type="ECO:0000256" key="12">
    <source>
        <dbReference type="ARBA" id="ARBA00047899"/>
    </source>
</evidence>
<keyword evidence="11" id="KW-0524">Neurogenesis</keyword>
<dbReference type="Pfam" id="PF21122">
    <property type="entry name" value="KA1_BRSK"/>
    <property type="match status" value="1"/>
</dbReference>
<evidence type="ECO:0000313" key="17">
    <source>
        <dbReference type="EMBL" id="PBC32108.1"/>
    </source>
</evidence>
<dbReference type="CDD" id="cd14340">
    <property type="entry name" value="UBA_BRSK"/>
    <property type="match status" value="1"/>
</dbReference>
<protein>
    <recommendedName>
        <fullName evidence="3">non-specific serine/threonine protein kinase</fullName>
        <ecNumber evidence="3">2.7.11.1</ecNumber>
    </recommendedName>
</protein>
<evidence type="ECO:0000313" key="18">
    <source>
        <dbReference type="Proteomes" id="UP000242457"/>
    </source>
</evidence>
<dbReference type="EC" id="2.7.11.1" evidence="3"/>
<comment type="catalytic activity">
    <reaction evidence="13">
        <text>L-seryl-[protein] + ATP = O-phospho-L-seryl-[protein] + ADP + H(+)</text>
        <dbReference type="Rhea" id="RHEA:17989"/>
        <dbReference type="Rhea" id="RHEA-COMP:9863"/>
        <dbReference type="Rhea" id="RHEA-COMP:11604"/>
        <dbReference type="ChEBI" id="CHEBI:15378"/>
        <dbReference type="ChEBI" id="CHEBI:29999"/>
        <dbReference type="ChEBI" id="CHEBI:30616"/>
        <dbReference type="ChEBI" id="CHEBI:83421"/>
        <dbReference type="ChEBI" id="CHEBI:456216"/>
        <dbReference type="EC" id="2.7.11.1"/>
    </reaction>
</comment>
<evidence type="ECO:0000259" key="16">
    <source>
        <dbReference type="PROSITE" id="PS50030"/>
    </source>
</evidence>
<proteinExistence type="inferred from homology"/>
<keyword evidence="8 17" id="KW-0418">Kinase</keyword>
<dbReference type="GO" id="GO:0035556">
    <property type="term" value="P:intracellular signal transduction"/>
    <property type="evidence" value="ECO:0007669"/>
    <property type="project" value="TreeGrafter"/>
</dbReference>
<comment type="catalytic activity">
    <reaction evidence="12">
        <text>L-threonyl-[protein] + ATP = O-phospho-L-threonyl-[protein] + ADP + H(+)</text>
        <dbReference type="Rhea" id="RHEA:46608"/>
        <dbReference type="Rhea" id="RHEA-COMP:11060"/>
        <dbReference type="Rhea" id="RHEA-COMP:11605"/>
        <dbReference type="ChEBI" id="CHEBI:15378"/>
        <dbReference type="ChEBI" id="CHEBI:30013"/>
        <dbReference type="ChEBI" id="CHEBI:30616"/>
        <dbReference type="ChEBI" id="CHEBI:61977"/>
        <dbReference type="ChEBI" id="CHEBI:456216"/>
        <dbReference type="EC" id="2.7.11.1"/>
    </reaction>
</comment>
<evidence type="ECO:0000256" key="6">
    <source>
        <dbReference type="ARBA" id="ARBA00022723"/>
    </source>
</evidence>
<evidence type="ECO:0000256" key="1">
    <source>
        <dbReference type="ARBA" id="ARBA00001946"/>
    </source>
</evidence>
<keyword evidence="18" id="KW-1185">Reference proteome</keyword>
<dbReference type="EMBL" id="KZ288222">
    <property type="protein sequence ID" value="PBC32108.1"/>
    <property type="molecule type" value="Genomic_DNA"/>
</dbReference>
<dbReference type="GO" id="GO:0004674">
    <property type="term" value="F:protein serine/threonine kinase activity"/>
    <property type="evidence" value="ECO:0007669"/>
    <property type="project" value="UniProtKB-KW"/>
</dbReference>
<evidence type="ECO:0000256" key="2">
    <source>
        <dbReference type="ARBA" id="ARBA00006234"/>
    </source>
</evidence>
<evidence type="ECO:0000256" key="4">
    <source>
        <dbReference type="ARBA" id="ARBA00022527"/>
    </source>
</evidence>
<dbReference type="SMART" id="SM00220">
    <property type="entry name" value="S_TKc"/>
    <property type="match status" value="1"/>
</dbReference>
<feature type="domain" description="UBA" evidence="16">
    <location>
        <begin position="302"/>
        <end position="344"/>
    </location>
</feature>
<evidence type="ECO:0000256" key="11">
    <source>
        <dbReference type="ARBA" id="ARBA00022902"/>
    </source>
</evidence>
<dbReference type="GO" id="GO:0005737">
    <property type="term" value="C:cytoplasm"/>
    <property type="evidence" value="ECO:0007669"/>
    <property type="project" value="TreeGrafter"/>
</dbReference>
<dbReference type="GO" id="GO:0046872">
    <property type="term" value="F:metal ion binding"/>
    <property type="evidence" value="ECO:0007669"/>
    <property type="project" value="UniProtKB-KW"/>
</dbReference>
<keyword evidence="5" id="KW-0808">Transferase</keyword>
<feature type="compositionally biased region" description="Basic and acidic residues" evidence="14">
    <location>
        <begin position="408"/>
        <end position="417"/>
    </location>
</feature>
<dbReference type="PROSITE" id="PS00108">
    <property type="entry name" value="PROTEIN_KINASE_ST"/>
    <property type="match status" value="1"/>
</dbReference>
<evidence type="ECO:0000256" key="5">
    <source>
        <dbReference type="ARBA" id="ARBA00022679"/>
    </source>
</evidence>
<dbReference type="Pfam" id="PF00069">
    <property type="entry name" value="Pkinase"/>
    <property type="match status" value="1"/>
</dbReference>
<evidence type="ECO:0000256" key="9">
    <source>
        <dbReference type="ARBA" id="ARBA00022840"/>
    </source>
</evidence>
<dbReference type="FunFam" id="1.10.510.10:FF:002499">
    <property type="match status" value="1"/>
</dbReference>
<feature type="region of interest" description="Disordered" evidence="14">
    <location>
        <begin position="393"/>
        <end position="426"/>
    </location>
</feature>